<feature type="compositionally biased region" description="Polar residues" evidence="2">
    <location>
        <begin position="1382"/>
        <end position="1398"/>
    </location>
</feature>
<evidence type="ECO:0000256" key="2">
    <source>
        <dbReference type="SAM" id="MobiDB-lite"/>
    </source>
</evidence>
<evidence type="ECO:0000259" key="3">
    <source>
        <dbReference type="PROSITE" id="PS51840"/>
    </source>
</evidence>
<dbReference type="EnsemblPlants" id="Kaladp0059s0128.1.v1.1">
    <property type="protein sequence ID" value="Kaladp0059s0128.1.v1.1"/>
    <property type="gene ID" value="Kaladp0059s0128.v1.1"/>
</dbReference>
<keyword evidence="1" id="KW-0175">Coiled coil</keyword>
<dbReference type="PROSITE" id="PS51840">
    <property type="entry name" value="C2_NT"/>
    <property type="match status" value="1"/>
</dbReference>
<feature type="coiled-coil region" evidence="1">
    <location>
        <begin position="859"/>
        <end position="900"/>
    </location>
</feature>
<feature type="compositionally biased region" description="Low complexity" evidence="2">
    <location>
        <begin position="200"/>
        <end position="218"/>
    </location>
</feature>
<feature type="coiled-coil region" evidence="1">
    <location>
        <begin position="1187"/>
        <end position="1252"/>
    </location>
</feature>
<feature type="coiled-coil region" evidence="1">
    <location>
        <begin position="1422"/>
        <end position="1471"/>
    </location>
</feature>
<proteinExistence type="predicted"/>
<feature type="compositionally biased region" description="Basic and acidic residues" evidence="2">
    <location>
        <begin position="486"/>
        <end position="495"/>
    </location>
</feature>
<dbReference type="PANTHER" id="PTHR47270">
    <property type="entry name" value="PROTEIN MLP1-LIKE"/>
    <property type="match status" value="1"/>
</dbReference>
<feature type="coiled-coil region" evidence="1">
    <location>
        <begin position="1308"/>
        <end position="1349"/>
    </location>
</feature>
<protein>
    <recommendedName>
        <fullName evidence="3">C2 NT-type domain-containing protein</fullName>
    </recommendedName>
</protein>
<feature type="coiled-coil region" evidence="1">
    <location>
        <begin position="716"/>
        <end position="819"/>
    </location>
</feature>
<evidence type="ECO:0000313" key="5">
    <source>
        <dbReference type="Proteomes" id="UP000594263"/>
    </source>
</evidence>
<dbReference type="Pfam" id="PF10358">
    <property type="entry name" value="NT-C2"/>
    <property type="match status" value="1"/>
</dbReference>
<dbReference type="OMA" id="MADHERL"/>
<accession>A0A7N0UAN2</accession>
<feature type="region of interest" description="Disordered" evidence="2">
    <location>
        <begin position="1378"/>
        <end position="1407"/>
    </location>
</feature>
<feature type="region of interest" description="Disordered" evidence="2">
    <location>
        <begin position="486"/>
        <end position="510"/>
    </location>
</feature>
<evidence type="ECO:0000256" key="1">
    <source>
        <dbReference type="SAM" id="Coils"/>
    </source>
</evidence>
<feature type="coiled-coil region" evidence="1">
    <location>
        <begin position="402"/>
        <end position="436"/>
    </location>
</feature>
<dbReference type="Proteomes" id="UP000594263">
    <property type="component" value="Unplaced"/>
</dbReference>
<dbReference type="Gramene" id="Kaladp0059s0128.1.v1.1">
    <property type="protein sequence ID" value="Kaladp0059s0128.1.v1.1"/>
    <property type="gene ID" value="Kaladp0059s0128.v1.1"/>
</dbReference>
<feature type="region of interest" description="Disordered" evidence="2">
    <location>
        <begin position="138"/>
        <end position="244"/>
    </location>
</feature>
<keyword evidence="5" id="KW-1185">Reference proteome</keyword>
<dbReference type="PANTHER" id="PTHR47270:SF3">
    <property type="entry name" value="HYPOTETICAL PROTEIN"/>
    <property type="match status" value="1"/>
</dbReference>
<feature type="coiled-coil region" evidence="1">
    <location>
        <begin position="291"/>
        <end position="367"/>
    </location>
</feature>
<sequence length="1503" mass="170535">MFRLHRSKGSKSGERIDFRFSNFQANQVPKGWDKLFVSIISLETGKTVAKSSKALVRNGSCMWRETLTESVWIGLDHSSNELEDCWFKFVVAMGSARSGILGEATVNVTGYMDSATPVPLSLPLKKCSHGTTLQINLQCSAPRNKSRGGGEDASSHSGDVNADIDAKSDGSQGSFARSFGSSSGKDPDCNLRPEETPSRGTSFSASDSRRSSFSADGSTGRGTFSPGNIMNGDKYNPEARQDSTGLPSITANGFVEDSSRSNYSGLDSKDRISEFGQIALLKNVGSSKSILEAAETTIDEIRSEAKMWERNARKLMLDLDILKKEFSDQSSSKANLELELSAAHTESDGLKKEIKQLELSLEEMKSRQKAPEYHTSRSHIEKGLEDEIKFNRESNSELALQLKKAQESNIELVSILQELEETIETQKVEIQELSALKTKFSSTDCSIDDGFQESKTLTAQLHILEESERLLLLKVQSLEQSLKEKTSELENERSLRNQLQRAESENKRKLSDKDNEILNLEAKLSVSLEKRHAEEIMQVDRGSTDLIIELENLKEKIQELERDCTELTDENLELLFKLKKFQNSFGKEGNLHEHSSREHSSRSYISSGSEAGETEVHNTEAETENKLAKGAELEVLEASKICSEILKQLQTAFSFVNNPLQNIQKSEYDIYVGITDNQVGLEDEASCKEKADLILLRMTDFNKALSASTADWSSVVKVKEDEIRKKDDQILEARKELEASIEKVHELSLTVLETANLRAQLEEKNIENIEQQSWIAKLEASLHSMEGANEVLVHRLNELEALSDKLKEEKALVQEQYEAVSTGTITSSNCLNDLQNELLAVNSSSDSHVSAYKILEKKMAELETGKRDQELHLSELERENVQLSERISGLEAQLRYLTNEKESTCMELENSQRFVSTLQEQLFNVGSEMERKLSDQKEKMEEMQKKLLENQEEIEYLNAANSKLQTTAENVMEECDSLQRSNAKLRSQKLELYEQCTRLEAELREMREKFSSYSESVDSLENNLSLMQEGFAMTENRLTSELESLLEEHGQHKEQLVFGESLLNQLYEDKTLEAERLQKEVNRLTQQIYSTHDEREKMASDAVQEVSRLSEDKAKLESVLQEVQSKNNQLEDELKNIKTESKMKMESLMVEIAALKQGDELMKADSDKMTKLVEKCKSSEDRLKTSVNNLELKLTVLEYERQQLLEESAGLKIRVEKMENLKDEIASLKSVLSTAKLEKDKLESALQLVSDDCDIQKADKILLTARVSSLEKIASAYEDCKRNKFLLEEKLLRLEGDLMAKEATCAQDIELKNELSGIKRENRQLQRKIKQLEEENVEFLKKYQTVDEELKLLKETDQVQILKKETVSGTEQQRLSRRKVSFNVTQGQEHSRVGQITNDNKDQAENEDKYHEEVGSDSLSRIQALENDLADALETNQLYSLQLKRLSEGNNRTMTRSKSSLEAELRDIQERYFHMSLKYAEVEAQREELVMKLKAARTGKKWF</sequence>
<reference evidence="4" key="1">
    <citation type="submission" date="2021-01" db="UniProtKB">
        <authorList>
            <consortium name="EnsemblPlants"/>
        </authorList>
    </citation>
    <scope>IDENTIFICATION</scope>
</reference>
<dbReference type="InterPro" id="IPR019448">
    <property type="entry name" value="NT-C2"/>
</dbReference>
<evidence type="ECO:0000313" key="4">
    <source>
        <dbReference type="EnsemblPlants" id="Kaladp0059s0128.1.v1.1"/>
    </source>
</evidence>
<feature type="coiled-coil region" evidence="1">
    <location>
        <begin position="543"/>
        <end position="577"/>
    </location>
</feature>
<name>A0A7N0UAN2_KALFE</name>
<feature type="region of interest" description="Disordered" evidence="2">
    <location>
        <begin position="587"/>
        <end position="625"/>
    </location>
</feature>
<feature type="domain" description="C2 NT-type" evidence="3">
    <location>
        <begin position="6"/>
        <end position="141"/>
    </location>
</feature>
<feature type="compositionally biased region" description="Basic and acidic residues" evidence="2">
    <location>
        <begin position="614"/>
        <end position="625"/>
    </location>
</feature>
<feature type="compositionally biased region" description="Low complexity" evidence="2">
    <location>
        <begin position="170"/>
        <end position="184"/>
    </location>
</feature>
<organism evidence="4 5">
    <name type="scientific">Kalanchoe fedtschenkoi</name>
    <name type="common">Lavender scallops</name>
    <name type="synonym">South American air plant</name>
    <dbReference type="NCBI Taxonomy" id="63787"/>
    <lineage>
        <taxon>Eukaryota</taxon>
        <taxon>Viridiplantae</taxon>
        <taxon>Streptophyta</taxon>
        <taxon>Embryophyta</taxon>
        <taxon>Tracheophyta</taxon>
        <taxon>Spermatophyta</taxon>
        <taxon>Magnoliopsida</taxon>
        <taxon>eudicotyledons</taxon>
        <taxon>Gunneridae</taxon>
        <taxon>Pentapetalae</taxon>
        <taxon>Saxifragales</taxon>
        <taxon>Crassulaceae</taxon>
        <taxon>Kalanchoe</taxon>
    </lineage>
</organism>
<feature type="coiled-coil region" evidence="1">
    <location>
        <begin position="926"/>
        <end position="1147"/>
    </location>
</feature>
<feature type="compositionally biased region" description="Basic and acidic residues" evidence="2">
    <location>
        <begin position="185"/>
        <end position="197"/>
    </location>
</feature>
<feature type="compositionally biased region" description="Basic and acidic residues" evidence="2">
    <location>
        <begin position="589"/>
        <end position="601"/>
    </location>
</feature>